<proteinExistence type="predicted"/>
<dbReference type="AlphaFoldDB" id="A0A5B0QDK0"/>
<evidence type="ECO:0000313" key="2">
    <source>
        <dbReference type="EMBL" id="KAA1111172.1"/>
    </source>
</evidence>
<sequence>MKLGSRRDNGASETTGTGRAAGLRGSVSSQRRIRSGAAEQWDTNNSRNDQADFLSFSGKTIEAAAEAILGFMKL</sequence>
<evidence type="ECO:0000256" key="1">
    <source>
        <dbReference type="SAM" id="MobiDB-lite"/>
    </source>
</evidence>
<evidence type="ECO:0000313" key="3">
    <source>
        <dbReference type="Proteomes" id="UP000324748"/>
    </source>
</evidence>
<feature type="compositionally biased region" description="Low complexity" evidence="1">
    <location>
        <begin position="14"/>
        <end position="25"/>
    </location>
</feature>
<feature type="region of interest" description="Disordered" evidence="1">
    <location>
        <begin position="1"/>
        <end position="48"/>
    </location>
</feature>
<accession>A0A5B0QDK0</accession>
<name>A0A5B0QDK0_PUCGR</name>
<keyword evidence="3" id="KW-1185">Reference proteome</keyword>
<protein>
    <submittedName>
        <fullName evidence="2">Uncharacterized protein</fullName>
    </submittedName>
</protein>
<dbReference type="EMBL" id="VSWC01000027">
    <property type="protein sequence ID" value="KAA1111172.1"/>
    <property type="molecule type" value="Genomic_DNA"/>
</dbReference>
<reference evidence="2 3" key="1">
    <citation type="submission" date="2019-05" db="EMBL/GenBank/DDBJ databases">
        <title>Emergence of the Ug99 lineage of the wheat stem rust pathogen through somatic hybridization.</title>
        <authorList>
            <person name="Li F."/>
            <person name="Upadhyaya N.M."/>
            <person name="Sperschneider J."/>
            <person name="Matny O."/>
            <person name="Nguyen-Phuc H."/>
            <person name="Mago R."/>
            <person name="Raley C."/>
            <person name="Miller M.E."/>
            <person name="Silverstein K.A.T."/>
            <person name="Henningsen E."/>
            <person name="Hirsch C.D."/>
            <person name="Visser B."/>
            <person name="Pretorius Z.A."/>
            <person name="Steffenson B.J."/>
            <person name="Schwessinger B."/>
            <person name="Dodds P.N."/>
            <person name="Figueroa M."/>
        </authorList>
    </citation>
    <scope>NUCLEOTIDE SEQUENCE [LARGE SCALE GENOMIC DNA]</scope>
    <source>
        <strain evidence="2">21-0</strain>
    </source>
</reference>
<feature type="compositionally biased region" description="Basic and acidic residues" evidence="1">
    <location>
        <begin position="1"/>
        <end position="10"/>
    </location>
</feature>
<comment type="caution">
    <text evidence="2">The sequence shown here is derived from an EMBL/GenBank/DDBJ whole genome shotgun (WGS) entry which is preliminary data.</text>
</comment>
<dbReference type="Proteomes" id="UP000324748">
    <property type="component" value="Unassembled WGS sequence"/>
</dbReference>
<organism evidence="2 3">
    <name type="scientific">Puccinia graminis f. sp. tritici</name>
    <dbReference type="NCBI Taxonomy" id="56615"/>
    <lineage>
        <taxon>Eukaryota</taxon>
        <taxon>Fungi</taxon>
        <taxon>Dikarya</taxon>
        <taxon>Basidiomycota</taxon>
        <taxon>Pucciniomycotina</taxon>
        <taxon>Pucciniomycetes</taxon>
        <taxon>Pucciniales</taxon>
        <taxon>Pucciniaceae</taxon>
        <taxon>Puccinia</taxon>
    </lineage>
</organism>
<gene>
    <name evidence="2" type="ORF">PGT21_036992</name>
</gene>